<sequence length="629" mass="70259">MLKKYLVTIAMFTILSNYAQIPGNVAGHSLWLESSVIKASKGKKGKMGVENLSAANFNFNPVLNASDLTVSTFKNVVTNQYSFFAVFKSDTDDENLIVSLKKGKSKILVTNKEVLTDNELTYKKVDSKKGIIISYLSSIHREGKKNNIITIEDFYKGDTAGNQQLMEVIYYPRILTAIERMQVETYLSIKYGLSIVGEFNYTNSQNDTIWSFKKNKIYNGRVTGIGRDDALNLYQKQSGNAQKDGIYIGLGSVDTTNATNKNTFKDKTFLLWGDNDGGTQFTADNKNKGLQIMKRTWKMQVAKEAIHDSILTQIRINKKEIGLVSEPGMVLWLAVNQEPGTKFDYTQAINTKQSSEDAEYIYFDNIVWDNDGNGSDLFTFIKGPDFFFTHDAISNCSFDNPGSIALVMSGGKTPYTIVLHSGAGSQKYVTSDVKYLIKNLIQGSYTINVTDSNTITKSSTTIINAPDGIKMSLSPVWQLDAVNQVQIVPEYNQEQQKINSYEWRQNGRIVAATKNFTATEADSYTLTVATDSGCSREFSFTVNPNNLISGWRIYPNPAKSSQPFNVQFNLEKESRVNLRINSVEGKLYADKDLGTIKEYTYSDTLITSGTYLLTITINGIPQVAKLIIH</sequence>
<feature type="chain" id="PRO_5001992441" description="DUF8202 domain-containing protein" evidence="2">
    <location>
        <begin position="20"/>
        <end position="629"/>
    </location>
</feature>
<dbReference type="AlphaFoldDB" id="A0A0A2MNA1"/>
<organism evidence="4 5">
    <name type="scientific">Flavobacterium subsaxonicum WB 4.1-42 = DSM 21790</name>
    <dbReference type="NCBI Taxonomy" id="1121898"/>
    <lineage>
        <taxon>Bacteria</taxon>
        <taxon>Pseudomonadati</taxon>
        <taxon>Bacteroidota</taxon>
        <taxon>Flavobacteriia</taxon>
        <taxon>Flavobacteriales</taxon>
        <taxon>Flavobacteriaceae</taxon>
        <taxon>Flavobacterium</taxon>
    </lineage>
</organism>
<gene>
    <name evidence="4" type="ORF">Q766_07610</name>
</gene>
<keyword evidence="5" id="KW-1185">Reference proteome</keyword>
<dbReference type="OrthoDB" id="2582440at2"/>
<feature type="signal peptide" evidence="2">
    <location>
        <begin position="1"/>
        <end position="19"/>
    </location>
</feature>
<dbReference type="InterPro" id="IPR058515">
    <property type="entry name" value="DUF8202"/>
</dbReference>
<evidence type="ECO:0000256" key="1">
    <source>
        <dbReference type="ARBA" id="ARBA00022729"/>
    </source>
</evidence>
<name>A0A0A2MNA1_9FLAO</name>
<dbReference type="Pfam" id="PF26628">
    <property type="entry name" value="DUF8202"/>
    <property type="match status" value="1"/>
</dbReference>
<evidence type="ECO:0000313" key="4">
    <source>
        <dbReference type="EMBL" id="KGO93794.1"/>
    </source>
</evidence>
<dbReference type="NCBIfam" id="TIGR04183">
    <property type="entry name" value="Por_Secre_tail"/>
    <property type="match status" value="1"/>
</dbReference>
<reference evidence="4 5" key="1">
    <citation type="submission" date="2013-09" db="EMBL/GenBank/DDBJ databases">
        <authorList>
            <person name="Zeng Z."/>
            <person name="Chen C."/>
        </authorList>
    </citation>
    <scope>NUCLEOTIDE SEQUENCE [LARGE SCALE GENOMIC DNA]</scope>
    <source>
        <strain evidence="4 5">WB 4.1-42</strain>
    </source>
</reference>
<keyword evidence="1 2" id="KW-0732">Signal</keyword>
<dbReference type="STRING" id="1121898.GCA_000422725_00136"/>
<evidence type="ECO:0000259" key="3">
    <source>
        <dbReference type="Pfam" id="PF26628"/>
    </source>
</evidence>
<dbReference type="EMBL" id="JRLY01000004">
    <property type="protein sequence ID" value="KGO93794.1"/>
    <property type="molecule type" value="Genomic_DNA"/>
</dbReference>
<dbReference type="eggNOG" id="ENOG5033FR3">
    <property type="taxonomic scope" value="Bacteria"/>
</dbReference>
<evidence type="ECO:0000256" key="2">
    <source>
        <dbReference type="SAM" id="SignalP"/>
    </source>
</evidence>
<feature type="domain" description="DUF8202" evidence="3">
    <location>
        <begin position="179"/>
        <end position="368"/>
    </location>
</feature>
<comment type="caution">
    <text evidence="4">The sequence shown here is derived from an EMBL/GenBank/DDBJ whole genome shotgun (WGS) entry which is preliminary data.</text>
</comment>
<accession>A0A0A2MNA1</accession>
<protein>
    <recommendedName>
        <fullName evidence="3">DUF8202 domain-containing protein</fullName>
    </recommendedName>
</protein>
<dbReference type="RefSeq" id="WP_026991628.1">
    <property type="nucleotide sequence ID" value="NZ_JRLY01000004.1"/>
</dbReference>
<dbReference type="Proteomes" id="UP000030111">
    <property type="component" value="Unassembled WGS sequence"/>
</dbReference>
<dbReference type="InterPro" id="IPR026444">
    <property type="entry name" value="Secre_tail"/>
</dbReference>
<evidence type="ECO:0000313" key="5">
    <source>
        <dbReference type="Proteomes" id="UP000030111"/>
    </source>
</evidence>
<proteinExistence type="predicted"/>